<dbReference type="AlphaFoldDB" id="E4RR30"/>
<evidence type="ECO:0000313" key="1">
    <source>
        <dbReference type="EMBL" id="ADQ16625.1"/>
    </source>
</evidence>
<dbReference type="EMBL" id="CP002305">
    <property type="protein sequence ID" value="ADQ16625.1"/>
    <property type="molecule type" value="Genomic_DNA"/>
</dbReference>
<dbReference type="KEGG" id="lby:Lbys_0879"/>
<gene>
    <name evidence="1" type="ordered locus">Lbys_0879</name>
</gene>
<dbReference type="STRING" id="649349.Lbys_0879"/>
<name>E4RR30_LEAB4</name>
<keyword evidence="2" id="KW-1185">Reference proteome</keyword>
<organism evidence="1 2">
    <name type="scientific">Leadbetterella byssophila (strain DSM 17132 / JCM 16389 / KACC 11308 / NBRC 106382 / 4M15)</name>
    <dbReference type="NCBI Taxonomy" id="649349"/>
    <lineage>
        <taxon>Bacteria</taxon>
        <taxon>Pseudomonadati</taxon>
        <taxon>Bacteroidota</taxon>
        <taxon>Cytophagia</taxon>
        <taxon>Cytophagales</taxon>
        <taxon>Leadbetterellaceae</taxon>
        <taxon>Leadbetterella</taxon>
    </lineage>
</organism>
<dbReference type="HOGENOM" id="CLU_138570_0_0_10"/>
<reference evidence="1 2" key="2">
    <citation type="journal article" date="2011" name="Stand. Genomic Sci.">
        <title>Complete genome sequence of Leadbetterella byssophila type strain (4M15).</title>
        <authorList>
            <person name="Abt B."/>
            <person name="Teshima H."/>
            <person name="Lucas S."/>
            <person name="Lapidus A."/>
            <person name="Del Rio T.G."/>
            <person name="Nolan M."/>
            <person name="Tice H."/>
            <person name="Cheng J.F."/>
            <person name="Pitluck S."/>
            <person name="Liolios K."/>
            <person name="Pagani I."/>
            <person name="Ivanova N."/>
            <person name="Mavromatis K."/>
            <person name="Pati A."/>
            <person name="Tapia R."/>
            <person name="Han C."/>
            <person name="Goodwin L."/>
            <person name="Chen A."/>
            <person name="Palaniappan K."/>
            <person name="Land M."/>
            <person name="Hauser L."/>
            <person name="Chang Y.J."/>
            <person name="Jeffries C.D."/>
            <person name="Rohde M."/>
            <person name="Goker M."/>
            <person name="Tindall B.J."/>
            <person name="Detter J.C."/>
            <person name="Woyke T."/>
            <person name="Bristow J."/>
            <person name="Eisen J.A."/>
            <person name="Markowitz V."/>
            <person name="Hugenholtz P."/>
            <person name="Klenk H.P."/>
            <person name="Kyrpides N.C."/>
        </authorList>
    </citation>
    <scope>NUCLEOTIDE SEQUENCE [LARGE SCALE GENOMIC DNA]</scope>
    <source>
        <strain evidence="2">DSM 17132 / JCM 16389 / KACC 11308 / NBRC 106382 / 4M15</strain>
    </source>
</reference>
<dbReference type="eggNOG" id="ENOG5032ZUS">
    <property type="taxonomic scope" value="Bacteria"/>
</dbReference>
<dbReference type="Proteomes" id="UP000007435">
    <property type="component" value="Chromosome"/>
</dbReference>
<reference key="1">
    <citation type="submission" date="2010-11" db="EMBL/GenBank/DDBJ databases">
        <title>The complete genome of Leadbetterella byssophila DSM 17132.</title>
        <authorList>
            <consortium name="US DOE Joint Genome Institute (JGI-PGF)"/>
            <person name="Lucas S."/>
            <person name="Copeland A."/>
            <person name="Lapidus A."/>
            <person name="Glavina del Rio T."/>
            <person name="Dalin E."/>
            <person name="Tice H."/>
            <person name="Bruce D."/>
            <person name="Goodwin L."/>
            <person name="Pitluck S."/>
            <person name="Kyrpides N."/>
            <person name="Mavromatis K."/>
            <person name="Ivanova N."/>
            <person name="Teshima H."/>
            <person name="Brettin T."/>
            <person name="Detter J.C."/>
            <person name="Han C."/>
            <person name="Tapia R."/>
            <person name="Land M."/>
            <person name="Hauser L."/>
            <person name="Markowitz V."/>
            <person name="Cheng J.-F."/>
            <person name="Hugenholtz P."/>
            <person name="Woyke T."/>
            <person name="Wu D."/>
            <person name="Tindall B."/>
            <person name="Pomrenke H.G."/>
            <person name="Brambilla E."/>
            <person name="Klenk H.-P."/>
            <person name="Eisen J.A."/>
        </authorList>
    </citation>
    <scope>NUCLEOTIDE SEQUENCE [LARGE SCALE GENOMIC DNA]</scope>
    <source>
        <strain>DSM 17132</strain>
    </source>
</reference>
<evidence type="ECO:0008006" key="3">
    <source>
        <dbReference type="Google" id="ProtNLM"/>
    </source>
</evidence>
<sequence>MSILNVIVQIKLKSTLKNFVLISFFALIFLACEDPNVGSEDAPKKELISKRSWQLDKYTTTSGNTISDGQLNSAAKMLYGLAFTFSANGSVQGLDKVSKNIINKGVWTIEEDDTTLDIDIDGFEGEFEIVRINNTSMVLKAKTENHLIGVGPEVQLVFSEYKL</sequence>
<proteinExistence type="predicted"/>
<evidence type="ECO:0000313" key="2">
    <source>
        <dbReference type="Proteomes" id="UP000007435"/>
    </source>
</evidence>
<accession>E4RR30</accession>
<protein>
    <recommendedName>
        <fullName evidence="3">Lipocalin-like domain-containing protein</fullName>
    </recommendedName>
</protein>